<comment type="similarity">
    <text evidence="3">Belongs to the cyanase family.</text>
</comment>
<sequence>MCQTLFEAKAAKHLTFADIGKKINKDEVWVAAVFYGQAKPDESDLKKLSVLLDIRENYLTTDLGTKTYFPDRGGLFQMPPTDPVIYRFYEILQVYGYPLKAVIHEKFGDGIMSAIDFTAKVDKIENEDHEKVKITLEGQNYSTGQHYIHNDSGHLSFAGTRTLIYQSNAVNL</sequence>
<dbReference type="NCBIfam" id="TIGR00673">
    <property type="entry name" value="cynS"/>
    <property type="match status" value="1"/>
</dbReference>
<feature type="active site" evidence="3">
    <location>
        <position position="87"/>
    </location>
</feature>
<proteinExistence type="inferred from homology"/>
<dbReference type="SUPFAM" id="SSF47413">
    <property type="entry name" value="lambda repressor-like DNA-binding domains"/>
    <property type="match status" value="1"/>
</dbReference>
<evidence type="ECO:0000256" key="3">
    <source>
        <dbReference type="HAMAP-Rule" id="MF_03139"/>
    </source>
</evidence>
<keyword evidence="6" id="KW-1185">Reference proteome</keyword>
<dbReference type="PANTHER" id="PTHR34186">
    <property type="entry name" value="CYANATE HYDRATASE"/>
    <property type="match status" value="1"/>
</dbReference>
<evidence type="ECO:0000313" key="6">
    <source>
        <dbReference type="Proteomes" id="UP000265703"/>
    </source>
</evidence>
<dbReference type="Gene3D" id="1.10.260.40">
    <property type="entry name" value="lambda repressor-like DNA-binding domains"/>
    <property type="match status" value="1"/>
</dbReference>
<dbReference type="EC" id="4.2.1.104" evidence="3"/>
<dbReference type="InterPro" id="IPR036581">
    <property type="entry name" value="Cyanate_lyase_C_sf"/>
</dbReference>
<comment type="caution">
    <text evidence="5">The sequence shown here is derived from an EMBL/GenBank/DDBJ whole genome shotgun (WGS) entry which is preliminary data.</text>
</comment>
<dbReference type="InterPro" id="IPR003712">
    <property type="entry name" value="Cyanate_lyase_C"/>
</dbReference>
<organism evidence="5 6">
    <name type="scientific">Glomus cerebriforme</name>
    <dbReference type="NCBI Taxonomy" id="658196"/>
    <lineage>
        <taxon>Eukaryota</taxon>
        <taxon>Fungi</taxon>
        <taxon>Fungi incertae sedis</taxon>
        <taxon>Mucoromycota</taxon>
        <taxon>Glomeromycotina</taxon>
        <taxon>Glomeromycetes</taxon>
        <taxon>Glomerales</taxon>
        <taxon>Glomeraceae</taxon>
        <taxon>Glomus</taxon>
    </lineage>
</organism>
<feature type="active site" evidence="3">
    <location>
        <position position="90"/>
    </location>
</feature>
<dbReference type="Gene3D" id="3.30.1160.10">
    <property type="entry name" value="Cyanate lyase, C-terminal domain"/>
    <property type="match status" value="1"/>
</dbReference>
<dbReference type="GO" id="GO:0003677">
    <property type="term" value="F:DNA binding"/>
    <property type="evidence" value="ECO:0007669"/>
    <property type="project" value="InterPro"/>
</dbReference>
<comment type="catalytic activity">
    <reaction evidence="3">
        <text>cyanate + hydrogencarbonate + 3 H(+) = NH4(+) + 2 CO2</text>
        <dbReference type="Rhea" id="RHEA:11120"/>
        <dbReference type="ChEBI" id="CHEBI:15378"/>
        <dbReference type="ChEBI" id="CHEBI:16526"/>
        <dbReference type="ChEBI" id="CHEBI:17544"/>
        <dbReference type="ChEBI" id="CHEBI:28938"/>
        <dbReference type="ChEBI" id="CHEBI:29195"/>
        <dbReference type="EC" id="4.2.1.104"/>
    </reaction>
</comment>
<comment type="function">
    <text evidence="1 3">Catalyzes the reaction of cyanate with bicarbonate to produce ammonia and carbon dioxide.</text>
</comment>
<feature type="active site" evidence="3">
    <location>
        <position position="113"/>
    </location>
</feature>
<dbReference type="EMBL" id="QKYT01000158">
    <property type="protein sequence ID" value="RIA91235.1"/>
    <property type="molecule type" value="Genomic_DNA"/>
</dbReference>
<dbReference type="Proteomes" id="UP000265703">
    <property type="component" value="Unassembled WGS sequence"/>
</dbReference>
<dbReference type="NCBIfam" id="NF002773">
    <property type="entry name" value="PRK02866.1"/>
    <property type="match status" value="1"/>
</dbReference>
<feature type="domain" description="Cyanate lyase C-terminal" evidence="4">
    <location>
        <begin position="74"/>
        <end position="144"/>
    </location>
</feature>
<dbReference type="STRING" id="658196.A0A397T4L0"/>
<dbReference type="InterPro" id="IPR008076">
    <property type="entry name" value="Cyanase"/>
</dbReference>
<evidence type="ECO:0000256" key="1">
    <source>
        <dbReference type="ARBA" id="ARBA00003561"/>
    </source>
</evidence>
<dbReference type="AlphaFoldDB" id="A0A397T4L0"/>
<accession>A0A397T4L0</accession>
<dbReference type="OrthoDB" id="10019422at2759"/>
<dbReference type="GO" id="GO:0008824">
    <property type="term" value="F:cyanate hydratase activity"/>
    <property type="evidence" value="ECO:0007669"/>
    <property type="project" value="UniProtKB-UniRule"/>
</dbReference>
<dbReference type="Pfam" id="PF02560">
    <property type="entry name" value="Cyanate_lyase"/>
    <property type="match status" value="1"/>
</dbReference>
<name>A0A397T4L0_9GLOM</name>
<dbReference type="SUPFAM" id="SSF55234">
    <property type="entry name" value="Cyanase C-terminal domain"/>
    <property type="match status" value="1"/>
</dbReference>
<gene>
    <name evidence="3" type="primary">cyn1</name>
    <name evidence="5" type="ORF">C1645_767936</name>
</gene>
<dbReference type="PANTHER" id="PTHR34186:SF2">
    <property type="entry name" value="CYANATE HYDRATASE"/>
    <property type="match status" value="1"/>
</dbReference>
<reference evidence="5 6" key="1">
    <citation type="submission" date="2018-06" db="EMBL/GenBank/DDBJ databases">
        <title>Comparative genomics reveals the genomic features of Rhizophagus irregularis, R. cerebriforme, R. diaphanum and Gigaspora rosea, and their symbiotic lifestyle signature.</title>
        <authorList>
            <person name="Morin E."/>
            <person name="San Clemente H."/>
            <person name="Chen E.C.H."/>
            <person name="De La Providencia I."/>
            <person name="Hainaut M."/>
            <person name="Kuo A."/>
            <person name="Kohler A."/>
            <person name="Murat C."/>
            <person name="Tang N."/>
            <person name="Roy S."/>
            <person name="Loubradou J."/>
            <person name="Henrissat B."/>
            <person name="Grigoriev I.V."/>
            <person name="Corradi N."/>
            <person name="Roux C."/>
            <person name="Martin F.M."/>
        </authorList>
    </citation>
    <scope>NUCLEOTIDE SEQUENCE [LARGE SCALE GENOMIC DNA]</scope>
    <source>
        <strain evidence="5 6">DAOM 227022</strain>
    </source>
</reference>
<evidence type="ECO:0000313" key="5">
    <source>
        <dbReference type="EMBL" id="RIA91235.1"/>
    </source>
</evidence>
<dbReference type="SMART" id="SM01116">
    <property type="entry name" value="Cyanate_lyase"/>
    <property type="match status" value="1"/>
</dbReference>
<evidence type="ECO:0000259" key="4">
    <source>
        <dbReference type="SMART" id="SM01116"/>
    </source>
</evidence>
<dbReference type="PRINTS" id="PR01693">
    <property type="entry name" value="CYANASE"/>
</dbReference>
<keyword evidence="2 3" id="KW-0456">Lyase</keyword>
<evidence type="ECO:0000256" key="2">
    <source>
        <dbReference type="ARBA" id="ARBA00023239"/>
    </source>
</evidence>
<protein>
    <recommendedName>
        <fullName evidence="3">Cyanate hydratase</fullName>
        <shortName evidence="3">Cyanase</shortName>
        <ecNumber evidence="3">4.2.1.104</ecNumber>
    </recommendedName>
    <alternativeName>
        <fullName evidence="3">Cyanate hydrolase</fullName>
    </alternativeName>
    <alternativeName>
        <fullName evidence="3">Cyanate lyase</fullName>
    </alternativeName>
</protein>
<dbReference type="HAMAP" id="MF_00535">
    <property type="entry name" value="Cyanate_hydrat"/>
    <property type="match status" value="1"/>
</dbReference>
<dbReference type="InterPro" id="IPR010982">
    <property type="entry name" value="Lambda_DNA-bd_dom_sf"/>
</dbReference>